<proteinExistence type="predicted"/>
<dbReference type="AlphaFoldDB" id="A0A9Q0YS41"/>
<accession>A0A9Q0YS41</accession>
<name>A0A9Q0YS41_HOLLE</name>
<dbReference type="EMBL" id="JAIZAY010000017">
    <property type="protein sequence ID" value="KAJ8025844.1"/>
    <property type="molecule type" value="Genomic_DNA"/>
</dbReference>
<reference evidence="1" key="1">
    <citation type="submission" date="2021-10" db="EMBL/GenBank/DDBJ databases">
        <title>Tropical sea cucumber genome reveals ecological adaptation and Cuvierian tubules defense mechanism.</title>
        <authorList>
            <person name="Chen T."/>
        </authorList>
    </citation>
    <scope>NUCLEOTIDE SEQUENCE</scope>
    <source>
        <strain evidence="1">Nanhai2018</strain>
        <tissue evidence="1">Muscle</tissue>
    </source>
</reference>
<dbReference type="Proteomes" id="UP001152320">
    <property type="component" value="Chromosome 17"/>
</dbReference>
<comment type="caution">
    <text evidence="1">The sequence shown here is derived from an EMBL/GenBank/DDBJ whole genome shotgun (WGS) entry which is preliminary data.</text>
</comment>
<keyword evidence="2" id="KW-1185">Reference proteome</keyword>
<evidence type="ECO:0000313" key="1">
    <source>
        <dbReference type="EMBL" id="KAJ8025844.1"/>
    </source>
</evidence>
<gene>
    <name evidence="1" type="ORF">HOLleu_33513</name>
</gene>
<organism evidence="1 2">
    <name type="scientific">Holothuria leucospilota</name>
    <name type="common">Black long sea cucumber</name>
    <name type="synonym">Mertensiothuria leucospilota</name>
    <dbReference type="NCBI Taxonomy" id="206669"/>
    <lineage>
        <taxon>Eukaryota</taxon>
        <taxon>Metazoa</taxon>
        <taxon>Echinodermata</taxon>
        <taxon>Eleutherozoa</taxon>
        <taxon>Echinozoa</taxon>
        <taxon>Holothuroidea</taxon>
        <taxon>Aspidochirotacea</taxon>
        <taxon>Aspidochirotida</taxon>
        <taxon>Holothuriidae</taxon>
        <taxon>Holothuria</taxon>
    </lineage>
</organism>
<protein>
    <submittedName>
        <fullName evidence="1">Uncharacterized protein</fullName>
    </submittedName>
</protein>
<sequence>MRLSFRLSFSLSEIRLEGTYMRLLLYSPFWSLKSSYDENLASRSPRLHTFHSSTQI</sequence>
<evidence type="ECO:0000313" key="2">
    <source>
        <dbReference type="Proteomes" id="UP001152320"/>
    </source>
</evidence>